<dbReference type="InterPro" id="IPR027417">
    <property type="entry name" value="P-loop_NTPase"/>
</dbReference>
<dbReference type="InterPro" id="IPR017871">
    <property type="entry name" value="ABC_transporter-like_CS"/>
</dbReference>
<keyword evidence="3" id="KW-0547">Nucleotide-binding</keyword>
<keyword evidence="9" id="KW-1185">Reference proteome</keyword>
<evidence type="ECO:0000256" key="6">
    <source>
        <dbReference type="ARBA" id="ARBA00023136"/>
    </source>
</evidence>
<evidence type="ECO:0000313" key="9">
    <source>
        <dbReference type="Proteomes" id="UP000616547"/>
    </source>
</evidence>
<feature type="domain" description="ABC transporter" evidence="7">
    <location>
        <begin position="4"/>
        <end position="223"/>
    </location>
</feature>
<gene>
    <name evidence="8" type="primary">ssuB</name>
    <name evidence="8" type="ORF">lacNasYZ03_01120</name>
</gene>
<comment type="caution">
    <text evidence="8">The sequence shown here is derived from an EMBL/GenBank/DDBJ whole genome shotgun (WGS) entry which is preliminary data.</text>
</comment>
<protein>
    <submittedName>
        <fullName evidence="8">Aliphatic sulfonates import ATP-binding protein SsuB</fullName>
    </submittedName>
</protein>
<keyword evidence="6" id="KW-0472">Membrane</keyword>
<dbReference type="InterPro" id="IPR050166">
    <property type="entry name" value="ABC_transporter_ATP-bind"/>
</dbReference>
<dbReference type="SUPFAM" id="SSF52540">
    <property type="entry name" value="P-loop containing nucleoside triphosphate hydrolases"/>
    <property type="match status" value="1"/>
</dbReference>
<sequence>MSFLDISNLSQTYGDKEVLKNVNLGISKGEFIALVGMSGGGKSTLLRLIAGLEKPTGGSITFNGQQLSGLNQQARVMFQDDRLLPWKTVLGNLLLTTDDLDKAKRLLARVGLEDYADAYPATLSGGQRQRAALARALISSPKLLLLDEPLGALDALTRSKMQELILQVCKEEGITTVLVTHDVREATIMANKIWVIKNHGIAAEMVNDFRDQYDDQAQLAKDKIVHDTLEIILGEDDAAA</sequence>
<dbReference type="PANTHER" id="PTHR42788">
    <property type="entry name" value="TAURINE IMPORT ATP-BINDING PROTEIN-RELATED"/>
    <property type="match status" value="1"/>
</dbReference>
<dbReference type="InterPro" id="IPR003439">
    <property type="entry name" value="ABC_transporter-like_ATP-bd"/>
</dbReference>
<dbReference type="Pfam" id="PF00005">
    <property type="entry name" value="ABC_tran"/>
    <property type="match status" value="1"/>
</dbReference>
<evidence type="ECO:0000313" key="8">
    <source>
        <dbReference type="EMBL" id="GHW00425.1"/>
    </source>
</evidence>
<dbReference type="GO" id="GO:0005524">
    <property type="term" value="F:ATP binding"/>
    <property type="evidence" value="ECO:0007669"/>
    <property type="project" value="UniProtKB-KW"/>
</dbReference>
<evidence type="ECO:0000256" key="5">
    <source>
        <dbReference type="ARBA" id="ARBA00022967"/>
    </source>
</evidence>
<dbReference type="EMBL" id="BOCI01000029">
    <property type="protein sequence ID" value="GHW00425.1"/>
    <property type="molecule type" value="Genomic_DNA"/>
</dbReference>
<dbReference type="PANTHER" id="PTHR42788:SF17">
    <property type="entry name" value="ALIPHATIC SULFONATES IMPORT ATP-BINDING PROTEIN SSUB"/>
    <property type="match status" value="1"/>
</dbReference>
<keyword evidence="4 8" id="KW-0067">ATP-binding</keyword>
<evidence type="ECO:0000256" key="4">
    <source>
        <dbReference type="ARBA" id="ARBA00022840"/>
    </source>
</evidence>
<proteinExistence type="predicted"/>
<evidence type="ECO:0000256" key="1">
    <source>
        <dbReference type="ARBA" id="ARBA00022448"/>
    </source>
</evidence>
<dbReference type="Gene3D" id="3.40.50.300">
    <property type="entry name" value="P-loop containing nucleotide triphosphate hydrolases"/>
    <property type="match status" value="1"/>
</dbReference>
<evidence type="ECO:0000259" key="7">
    <source>
        <dbReference type="PROSITE" id="PS50893"/>
    </source>
</evidence>
<name>A0ABQ3W2D7_9LACO</name>
<organism evidence="8 9">
    <name type="scientific">Lactobacillus nasalidis</name>
    <dbReference type="NCBI Taxonomy" id="2797258"/>
    <lineage>
        <taxon>Bacteria</taxon>
        <taxon>Bacillati</taxon>
        <taxon>Bacillota</taxon>
        <taxon>Bacilli</taxon>
        <taxon>Lactobacillales</taxon>
        <taxon>Lactobacillaceae</taxon>
        <taxon>Lactobacillus</taxon>
    </lineage>
</organism>
<dbReference type="Proteomes" id="UP000616547">
    <property type="component" value="Unassembled WGS sequence"/>
</dbReference>
<dbReference type="PROSITE" id="PS00211">
    <property type="entry name" value="ABC_TRANSPORTER_1"/>
    <property type="match status" value="1"/>
</dbReference>
<keyword evidence="1" id="KW-0813">Transport</keyword>
<evidence type="ECO:0000256" key="2">
    <source>
        <dbReference type="ARBA" id="ARBA00022475"/>
    </source>
</evidence>
<evidence type="ECO:0000256" key="3">
    <source>
        <dbReference type="ARBA" id="ARBA00022741"/>
    </source>
</evidence>
<dbReference type="PROSITE" id="PS50893">
    <property type="entry name" value="ABC_TRANSPORTER_2"/>
    <property type="match status" value="1"/>
</dbReference>
<reference evidence="9" key="1">
    <citation type="submission" date="2021-01" db="EMBL/GenBank/DDBJ databases">
        <title>Draft genome sequence of Nasalis larvatus strain YZ03.</title>
        <authorList>
            <person name="Suzuki-Hashido N."/>
            <person name="Tsuchida S."/>
            <person name="Hayakawa T."/>
        </authorList>
    </citation>
    <scope>NUCLEOTIDE SEQUENCE [LARGE SCALE GENOMIC DNA]</scope>
    <source>
        <strain evidence="9">YZ03</strain>
    </source>
</reference>
<accession>A0ABQ3W2D7</accession>
<dbReference type="SMART" id="SM00382">
    <property type="entry name" value="AAA"/>
    <property type="match status" value="1"/>
</dbReference>
<dbReference type="CDD" id="cd03293">
    <property type="entry name" value="ABC_NrtD_SsuB_transporters"/>
    <property type="match status" value="1"/>
</dbReference>
<keyword evidence="2" id="KW-1003">Cell membrane</keyword>
<keyword evidence="5" id="KW-1278">Translocase</keyword>
<dbReference type="InterPro" id="IPR003593">
    <property type="entry name" value="AAA+_ATPase"/>
</dbReference>